<sequence length="101" mass="11145">MYDLSFSLTGLSDMYVLYVPLTFTDSCDSLTCSFRPTHTVEICSFLIFSAAASSCVFNGPYPSGCVIRRITPLLYEVDAGVTVSTRSSTYVAMSDRYSRFA</sequence>
<protein>
    <submittedName>
        <fullName evidence="1">Uncharacterized protein</fullName>
    </submittedName>
</protein>
<keyword evidence="2" id="KW-1185">Reference proteome</keyword>
<dbReference type="Proteomes" id="UP000070255">
    <property type="component" value="Unassembled WGS sequence"/>
</dbReference>
<evidence type="ECO:0000313" key="1">
    <source>
        <dbReference type="EMBL" id="KWZ39574.1"/>
    </source>
</evidence>
<accession>A0ABR5T9N5</accession>
<organism evidence="1 2">
    <name type="scientific">Burkholderia savannae</name>
    <dbReference type="NCBI Taxonomy" id="1637837"/>
    <lineage>
        <taxon>Bacteria</taxon>
        <taxon>Pseudomonadati</taxon>
        <taxon>Pseudomonadota</taxon>
        <taxon>Betaproteobacteria</taxon>
        <taxon>Burkholderiales</taxon>
        <taxon>Burkholderiaceae</taxon>
        <taxon>Burkholderia</taxon>
        <taxon>pseudomallei group</taxon>
    </lineage>
</organism>
<proteinExistence type="predicted"/>
<dbReference type="EMBL" id="LNJQ01000003">
    <property type="protein sequence ID" value="KWZ39574.1"/>
    <property type="molecule type" value="Genomic_DNA"/>
</dbReference>
<evidence type="ECO:0000313" key="2">
    <source>
        <dbReference type="Proteomes" id="UP000070255"/>
    </source>
</evidence>
<comment type="caution">
    <text evidence="1">The sequence shown here is derived from an EMBL/GenBank/DDBJ whole genome shotgun (WGS) entry which is preliminary data.</text>
</comment>
<gene>
    <name evidence="1" type="ORF">WS72_19415</name>
</gene>
<reference evidence="1 2" key="1">
    <citation type="submission" date="2015-11" db="EMBL/GenBank/DDBJ databases">
        <authorList>
            <person name="Sahl J."/>
            <person name="Wagner D."/>
            <person name="Keim P."/>
        </authorList>
    </citation>
    <scope>NUCLEOTIDE SEQUENCE [LARGE SCALE GENOMIC DNA]</scope>
    <source>
        <strain evidence="1 2">BDU18</strain>
    </source>
</reference>
<name>A0ABR5T9N5_9BURK</name>